<feature type="region of interest" description="Disordered" evidence="1">
    <location>
        <begin position="1"/>
        <end position="114"/>
    </location>
</feature>
<dbReference type="AlphaFoldDB" id="A0A848LNC3"/>
<gene>
    <name evidence="2" type="ORF">HG543_30230</name>
</gene>
<accession>A0A848LNC3</accession>
<protein>
    <submittedName>
        <fullName evidence="2">Uncharacterized protein</fullName>
    </submittedName>
</protein>
<sequence>MASKAKQSKAPAKKKTAVKSSRRKTHQAGRVAKDSAEMKGQRKQVDSKKTGVRKTRKQRDVKNQGTPSRSVNKRPRVAAAKKSVRRARKPSSATTTPAPADAGMPAGLSEVGGA</sequence>
<evidence type="ECO:0000256" key="1">
    <source>
        <dbReference type="SAM" id="MobiDB-lite"/>
    </source>
</evidence>
<comment type="caution">
    <text evidence="2">The sequence shown here is derived from an EMBL/GenBank/DDBJ whole genome shotgun (WGS) entry which is preliminary data.</text>
</comment>
<dbReference type="EMBL" id="JABBJJ010000168">
    <property type="protein sequence ID" value="NMO19113.1"/>
    <property type="molecule type" value="Genomic_DNA"/>
</dbReference>
<feature type="compositionally biased region" description="Basic residues" evidence="1">
    <location>
        <begin position="11"/>
        <end position="27"/>
    </location>
</feature>
<dbReference type="RefSeq" id="WP_169348367.1">
    <property type="nucleotide sequence ID" value="NZ_JABBJJ010000168.1"/>
</dbReference>
<feature type="compositionally biased region" description="Low complexity" evidence="1">
    <location>
        <begin position="90"/>
        <end position="100"/>
    </location>
</feature>
<proteinExistence type="predicted"/>
<dbReference type="Proteomes" id="UP000518300">
    <property type="component" value="Unassembled WGS sequence"/>
</dbReference>
<feature type="compositionally biased region" description="Low complexity" evidence="1">
    <location>
        <begin position="1"/>
        <end position="10"/>
    </location>
</feature>
<evidence type="ECO:0000313" key="2">
    <source>
        <dbReference type="EMBL" id="NMO19113.1"/>
    </source>
</evidence>
<name>A0A848LNC3_9BACT</name>
<reference evidence="2 3" key="1">
    <citation type="submission" date="2020-04" db="EMBL/GenBank/DDBJ databases">
        <title>Draft genome of Pyxidicoccus fallax type strain.</title>
        <authorList>
            <person name="Whitworth D.E."/>
        </authorList>
    </citation>
    <scope>NUCLEOTIDE SEQUENCE [LARGE SCALE GENOMIC DNA]</scope>
    <source>
        <strain evidence="2 3">DSM 14698</strain>
    </source>
</reference>
<evidence type="ECO:0000313" key="3">
    <source>
        <dbReference type="Proteomes" id="UP000518300"/>
    </source>
</evidence>
<keyword evidence="3" id="KW-1185">Reference proteome</keyword>
<feature type="compositionally biased region" description="Basic and acidic residues" evidence="1">
    <location>
        <begin position="31"/>
        <end position="49"/>
    </location>
</feature>
<feature type="compositionally biased region" description="Basic residues" evidence="1">
    <location>
        <begin position="50"/>
        <end position="59"/>
    </location>
</feature>
<organism evidence="2 3">
    <name type="scientific">Pyxidicoccus fallax</name>
    <dbReference type="NCBI Taxonomy" id="394095"/>
    <lineage>
        <taxon>Bacteria</taxon>
        <taxon>Pseudomonadati</taxon>
        <taxon>Myxococcota</taxon>
        <taxon>Myxococcia</taxon>
        <taxon>Myxococcales</taxon>
        <taxon>Cystobacterineae</taxon>
        <taxon>Myxococcaceae</taxon>
        <taxon>Pyxidicoccus</taxon>
    </lineage>
</organism>